<dbReference type="Proteomes" id="UP000826271">
    <property type="component" value="Unassembled WGS sequence"/>
</dbReference>
<sequence>MKNLSHTVSESAADLNLKDTAAAVHASPADVREMIFEMHPSGSKQKATECGFSQSDWWLDVIVDDEGNTFSGQIPSIIGWMQALAVLSSLEMIFCL</sequence>
<accession>A0AAV6WIQ7</accession>
<name>A0AAV6WIQ7_9LAMI</name>
<evidence type="ECO:0000313" key="1">
    <source>
        <dbReference type="EMBL" id="KAG8370386.1"/>
    </source>
</evidence>
<proteinExistence type="predicted"/>
<reference evidence="1" key="1">
    <citation type="submission" date="2019-10" db="EMBL/GenBank/DDBJ databases">
        <authorList>
            <person name="Zhang R."/>
            <person name="Pan Y."/>
            <person name="Wang J."/>
            <person name="Ma R."/>
            <person name="Yu S."/>
        </authorList>
    </citation>
    <scope>NUCLEOTIDE SEQUENCE</scope>
    <source>
        <strain evidence="1">LA-IB0</strain>
        <tissue evidence="1">Leaf</tissue>
    </source>
</reference>
<organism evidence="1 2">
    <name type="scientific">Buddleja alternifolia</name>
    <dbReference type="NCBI Taxonomy" id="168488"/>
    <lineage>
        <taxon>Eukaryota</taxon>
        <taxon>Viridiplantae</taxon>
        <taxon>Streptophyta</taxon>
        <taxon>Embryophyta</taxon>
        <taxon>Tracheophyta</taxon>
        <taxon>Spermatophyta</taxon>
        <taxon>Magnoliopsida</taxon>
        <taxon>eudicotyledons</taxon>
        <taxon>Gunneridae</taxon>
        <taxon>Pentapetalae</taxon>
        <taxon>asterids</taxon>
        <taxon>lamiids</taxon>
        <taxon>Lamiales</taxon>
        <taxon>Scrophulariaceae</taxon>
        <taxon>Buddlejeae</taxon>
        <taxon>Buddleja</taxon>
    </lineage>
</organism>
<evidence type="ECO:0000313" key="2">
    <source>
        <dbReference type="Proteomes" id="UP000826271"/>
    </source>
</evidence>
<comment type="caution">
    <text evidence="1">The sequence shown here is derived from an EMBL/GenBank/DDBJ whole genome shotgun (WGS) entry which is preliminary data.</text>
</comment>
<dbReference type="EMBL" id="WHWC01000014">
    <property type="protein sequence ID" value="KAG8370386.1"/>
    <property type="molecule type" value="Genomic_DNA"/>
</dbReference>
<keyword evidence="2" id="KW-1185">Reference proteome</keyword>
<gene>
    <name evidence="1" type="ORF">BUALT_Bualt14G0111600</name>
</gene>
<protein>
    <submittedName>
        <fullName evidence="1">Uncharacterized protein</fullName>
    </submittedName>
</protein>
<dbReference type="AlphaFoldDB" id="A0AAV6WIQ7"/>